<dbReference type="PANTHER" id="PTHR31715:SF0">
    <property type="entry name" value="UREASE ACCESSORY PROTEIN G"/>
    <property type="match status" value="1"/>
</dbReference>
<dbReference type="GO" id="GO:0043419">
    <property type="term" value="P:urea catabolic process"/>
    <property type="evidence" value="ECO:0007669"/>
    <property type="project" value="InterPro"/>
</dbReference>
<feature type="domain" description="CobW/HypB/UreG nucleotide-binding" evidence="6">
    <location>
        <begin position="45"/>
        <end position="143"/>
    </location>
</feature>
<comment type="caution">
    <text evidence="7">The sequence shown here is derived from an EMBL/GenBank/DDBJ whole genome shotgun (WGS) entry which is preliminary data.</text>
</comment>
<dbReference type="Proteomes" id="UP000230750">
    <property type="component" value="Unassembled WGS sequence"/>
</dbReference>
<name>A0A2G8JXF2_STIJA</name>
<dbReference type="OrthoDB" id="10063137at2759"/>
<accession>A0A2G8JXF2</accession>
<evidence type="ECO:0000256" key="3">
    <source>
        <dbReference type="ARBA" id="ARBA00022988"/>
    </source>
</evidence>
<evidence type="ECO:0000256" key="2">
    <source>
        <dbReference type="ARBA" id="ARBA00022741"/>
    </source>
</evidence>
<evidence type="ECO:0000313" key="8">
    <source>
        <dbReference type="Proteomes" id="UP000230750"/>
    </source>
</evidence>
<dbReference type="Gene3D" id="3.40.50.300">
    <property type="entry name" value="P-loop containing nucleotide triphosphate hydrolases"/>
    <property type="match status" value="1"/>
</dbReference>
<keyword evidence="8" id="KW-1185">Reference proteome</keyword>
<reference evidence="7 8" key="1">
    <citation type="journal article" date="2017" name="PLoS Biol.">
        <title>The sea cucumber genome provides insights into morphological evolution and visceral regeneration.</title>
        <authorList>
            <person name="Zhang X."/>
            <person name="Sun L."/>
            <person name="Yuan J."/>
            <person name="Sun Y."/>
            <person name="Gao Y."/>
            <person name="Zhang L."/>
            <person name="Li S."/>
            <person name="Dai H."/>
            <person name="Hamel J.F."/>
            <person name="Liu C."/>
            <person name="Yu Y."/>
            <person name="Liu S."/>
            <person name="Lin W."/>
            <person name="Guo K."/>
            <person name="Jin S."/>
            <person name="Xu P."/>
            <person name="Storey K.B."/>
            <person name="Huan P."/>
            <person name="Zhang T."/>
            <person name="Zhou Y."/>
            <person name="Zhang J."/>
            <person name="Lin C."/>
            <person name="Li X."/>
            <person name="Xing L."/>
            <person name="Huo D."/>
            <person name="Sun M."/>
            <person name="Wang L."/>
            <person name="Mercier A."/>
            <person name="Li F."/>
            <person name="Yang H."/>
            <person name="Xiang J."/>
        </authorList>
    </citation>
    <scope>NUCLEOTIDE SEQUENCE [LARGE SCALE GENOMIC DNA]</scope>
    <source>
        <strain evidence="7">Shaxun</strain>
        <tissue evidence="7">Muscle</tissue>
    </source>
</reference>
<dbReference type="InterPro" id="IPR004400">
    <property type="entry name" value="UreG"/>
</dbReference>
<dbReference type="AlphaFoldDB" id="A0A2G8JXF2"/>
<dbReference type="SUPFAM" id="SSF52540">
    <property type="entry name" value="P-loop containing nucleoside triphosphate hydrolases"/>
    <property type="match status" value="1"/>
</dbReference>
<keyword evidence="3" id="KW-0996">Nickel insertion</keyword>
<evidence type="ECO:0000256" key="4">
    <source>
        <dbReference type="ARBA" id="ARBA00023134"/>
    </source>
</evidence>
<keyword evidence="2" id="KW-0547">Nucleotide-binding</keyword>
<dbReference type="EMBL" id="MRZV01001131">
    <property type="protein sequence ID" value="PIK40365.1"/>
    <property type="molecule type" value="Genomic_DNA"/>
</dbReference>
<dbReference type="PANTHER" id="PTHR31715">
    <property type="entry name" value="UREASE ACCESSORY PROTEIN G"/>
    <property type="match status" value="1"/>
</dbReference>
<evidence type="ECO:0000256" key="1">
    <source>
        <dbReference type="ARBA" id="ARBA00005732"/>
    </source>
</evidence>
<keyword evidence="5" id="KW-0143">Chaperone</keyword>
<sequence>MLNWSHHSVMFNSGGARGIGQRERKWSVGRFRHYLNGAPPQRAFTVGIVGPVGSGKAALVLSLCKHLREKIGVCVVTNDIFTREDWEFFVRNKALPEERMRAVETGGCPHEAIREDYSINMETIRDLTKEFKPEIILVESGGDEERCRFDEAEWSNHLCSSKAYGWSTRDSRPHTNILQVKTMTIVISGHIVKGEDKQKQYSF</sequence>
<gene>
    <name evidence="7" type="ORF">BSL78_22792</name>
</gene>
<dbReference type="GO" id="GO:0016151">
    <property type="term" value="F:nickel cation binding"/>
    <property type="evidence" value="ECO:0007669"/>
    <property type="project" value="InterPro"/>
</dbReference>
<evidence type="ECO:0000313" key="7">
    <source>
        <dbReference type="EMBL" id="PIK40365.1"/>
    </source>
</evidence>
<evidence type="ECO:0000259" key="6">
    <source>
        <dbReference type="Pfam" id="PF02492"/>
    </source>
</evidence>
<keyword evidence="4" id="KW-0342">GTP-binding</keyword>
<dbReference type="GO" id="GO:0003924">
    <property type="term" value="F:GTPase activity"/>
    <property type="evidence" value="ECO:0007669"/>
    <property type="project" value="InterPro"/>
</dbReference>
<dbReference type="InterPro" id="IPR027417">
    <property type="entry name" value="P-loop_NTPase"/>
</dbReference>
<evidence type="ECO:0000256" key="5">
    <source>
        <dbReference type="ARBA" id="ARBA00023186"/>
    </source>
</evidence>
<dbReference type="GO" id="GO:0005525">
    <property type="term" value="F:GTP binding"/>
    <property type="evidence" value="ECO:0007669"/>
    <property type="project" value="UniProtKB-KW"/>
</dbReference>
<dbReference type="InterPro" id="IPR003495">
    <property type="entry name" value="CobW/HypB/UreG_nucleotide-bd"/>
</dbReference>
<comment type="similarity">
    <text evidence="1">Belongs to the SIMIBI class G3E GTPase family. UreG subfamily.</text>
</comment>
<dbReference type="Pfam" id="PF02492">
    <property type="entry name" value="cobW"/>
    <property type="match status" value="1"/>
</dbReference>
<dbReference type="STRING" id="307972.A0A2G8JXF2"/>
<protein>
    <recommendedName>
        <fullName evidence="6">CobW/HypB/UreG nucleotide-binding domain-containing protein</fullName>
    </recommendedName>
</protein>
<proteinExistence type="inferred from homology"/>
<organism evidence="7 8">
    <name type="scientific">Stichopus japonicus</name>
    <name type="common">Sea cucumber</name>
    <dbReference type="NCBI Taxonomy" id="307972"/>
    <lineage>
        <taxon>Eukaryota</taxon>
        <taxon>Metazoa</taxon>
        <taxon>Echinodermata</taxon>
        <taxon>Eleutherozoa</taxon>
        <taxon>Echinozoa</taxon>
        <taxon>Holothuroidea</taxon>
        <taxon>Aspidochirotacea</taxon>
        <taxon>Aspidochirotida</taxon>
        <taxon>Stichopodidae</taxon>
        <taxon>Apostichopus</taxon>
    </lineage>
</organism>